<comment type="similarity">
    <text evidence="2 4">Belongs to the bacterial solute-binding protein 3 family.</text>
</comment>
<reference evidence="6 7" key="1">
    <citation type="submission" date="2019-04" db="EMBL/GenBank/DDBJ databases">
        <title>Crenobacter sp. nov.</title>
        <authorList>
            <person name="Shi S."/>
        </authorList>
    </citation>
    <scope>NUCLEOTIDE SEQUENCE [LARGE SCALE GENOMIC DNA]</scope>
    <source>
        <strain evidence="6 7">GY 70310</strain>
    </source>
</reference>
<evidence type="ECO:0000313" key="6">
    <source>
        <dbReference type="EMBL" id="TIC85356.1"/>
    </source>
</evidence>
<evidence type="ECO:0000259" key="5">
    <source>
        <dbReference type="SMART" id="SM00062"/>
    </source>
</evidence>
<accession>A0A4T0V2G9</accession>
<evidence type="ECO:0000256" key="4">
    <source>
        <dbReference type="RuleBase" id="RU003744"/>
    </source>
</evidence>
<sequence length="272" mass="29103">MRGGLFHGLHLKDGVGVAVGSKVAGRRGFLVGLGVLALSACKEGAVSTLFGRDRASPLRVGINAEYPPFESLDAAGQPVGFDIDLTRQLAARMGREVEFVNLPWRRLLQSLSQGRLEMVVSAIAVTPIRQRNFLLSTPYYSERQALLRPAALAAQPVQQLARIGVLEESTAEGHLARLGVARRHIVDLPDAVAMERAYRAGEVDALFGDEHLLLALQKNVSGELGLDAAFGLDTYAVVLAKGEDALLLEVNAALQALREDGTLAHLTALLEG</sequence>
<dbReference type="InterPro" id="IPR001638">
    <property type="entry name" value="Solute-binding_3/MltF_N"/>
</dbReference>
<dbReference type="EMBL" id="STGJ01000003">
    <property type="protein sequence ID" value="TIC85356.1"/>
    <property type="molecule type" value="Genomic_DNA"/>
</dbReference>
<dbReference type="SUPFAM" id="SSF53850">
    <property type="entry name" value="Periplasmic binding protein-like II"/>
    <property type="match status" value="1"/>
</dbReference>
<feature type="domain" description="Solute-binding protein family 3/N-terminal" evidence="5">
    <location>
        <begin position="57"/>
        <end position="269"/>
    </location>
</feature>
<comment type="subcellular location">
    <subcellularLocation>
        <location evidence="1">Cell envelope</location>
    </subcellularLocation>
</comment>
<organism evidence="6 7">
    <name type="scientific">Crenobacter intestini</name>
    <dbReference type="NCBI Taxonomy" id="2563443"/>
    <lineage>
        <taxon>Bacteria</taxon>
        <taxon>Pseudomonadati</taxon>
        <taxon>Pseudomonadota</taxon>
        <taxon>Betaproteobacteria</taxon>
        <taxon>Neisseriales</taxon>
        <taxon>Neisseriaceae</taxon>
        <taxon>Crenobacter</taxon>
    </lineage>
</organism>
<evidence type="ECO:0000256" key="2">
    <source>
        <dbReference type="ARBA" id="ARBA00010333"/>
    </source>
</evidence>
<dbReference type="OrthoDB" id="368476at2"/>
<gene>
    <name evidence="6" type="ORF">E5K04_05080</name>
</gene>
<name>A0A4T0V2G9_9NEIS</name>
<dbReference type="Proteomes" id="UP000308891">
    <property type="component" value="Unassembled WGS sequence"/>
</dbReference>
<keyword evidence="7" id="KW-1185">Reference proteome</keyword>
<keyword evidence="3" id="KW-0732">Signal</keyword>
<protein>
    <submittedName>
        <fullName evidence="6">Amino acid ABC transporter substrate-binding protein</fullName>
    </submittedName>
</protein>
<dbReference type="Gene3D" id="3.40.190.10">
    <property type="entry name" value="Periplasmic binding protein-like II"/>
    <property type="match status" value="2"/>
</dbReference>
<dbReference type="PANTHER" id="PTHR35936">
    <property type="entry name" value="MEMBRANE-BOUND LYTIC MUREIN TRANSGLYCOSYLASE F"/>
    <property type="match status" value="1"/>
</dbReference>
<evidence type="ECO:0000256" key="3">
    <source>
        <dbReference type="ARBA" id="ARBA00022729"/>
    </source>
</evidence>
<evidence type="ECO:0000313" key="7">
    <source>
        <dbReference type="Proteomes" id="UP000308891"/>
    </source>
</evidence>
<dbReference type="GO" id="GO:0030313">
    <property type="term" value="C:cell envelope"/>
    <property type="evidence" value="ECO:0007669"/>
    <property type="project" value="UniProtKB-SubCell"/>
</dbReference>
<dbReference type="SMART" id="SM00062">
    <property type="entry name" value="PBPb"/>
    <property type="match status" value="1"/>
</dbReference>
<dbReference type="PANTHER" id="PTHR35936:SF19">
    <property type="entry name" value="AMINO-ACID-BINDING PROTEIN YXEM-RELATED"/>
    <property type="match status" value="1"/>
</dbReference>
<evidence type="ECO:0000256" key="1">
    <source>
        <dbReference type="ARBA" id="ARBA00004196"/>
    </source>
</evidence>
<comment type="caution">
    <text evidence="6">The sequence shown here is derived from an EMBL/GenBank/DDBJ whole genome shotgun (WGS) entry which is preliminary data.</text>
</comment>
<dbReference type="PROSITE" id="PS01039">
    <property type="entry name" value="SBP_BACTERIAL_3"/>
    <property type="match status" value="1"/>
</dbReference>
<proteinExistence type="inferred from homology"/>
<dbReference type="CDD" id="cd13530">
    <property type="entry name" value="PBP2_peptides_like"/>
    <property type="match status" value="1"/>
</dbReference>
<dbReference type="Pfam" id="PF00497">
    <property type="entry name" value="SBP_bac_3"/>
    <property type="match status" value="1"/>
</dbReference>
<dbReference type="AlphaFoldDB" id="A0A4T0V2G9"/>
<dbReference type="InterPro" id="IPR018313">
    <property type="entry name" value="SBP_3_CS"/>
</dbReference>